<proteinExistence type="predicted"/>
<accession>A0A2X4W1N2</accession>
<evidence type="ECO:0000313" key="2">
    <source>
        <dbReference type="EMBL" id="SQI51520.1"/>
    </source>
</evidence>
<reference evidence="2 3" key="1">
    <citation type="submission" date="2018-06" db="EMBL/GenBank/DDBJ databases">
        <authorList>
            <consortium name="Pathogen Informatics"/>
            <person name="Doyle S."/>
        </authorList>
    </citation>
    <scope>NUCLEOTIDE SEQUENCE [LARGE SCALE GENOMIC DNA]</scope>
    <source>
        <strain evidence="2 3">NCTC4824</strain>
    </source>
</reference>
<dbReference type="EMBL" id="LS483476">
    <property type="protein sequence ID" value="SQI51520.1"/>
    <property type="molecule type" value="Genomic_DNA"/>
</dbReference>
<dbReference type="Pfam" id="PF13349">
    <property type="entry name" value="DUF4097"/>
    <property type="match status" value="1"/>
</dbReference>
<protein>
    <recommendedName>
        <fullName evidence="1">DUF4097 domain-containing protein</fullName>
    </recommendedName>
</protein>
<gene>
    <name evidence="2" type="ORF">NCTC4824_00292</name>
</gene>
<dbReference type="PANTHER" id="PTHR34094:SF1">
    <property type="entry name" value="PROTEIN FAM185A"/>
    <property type="match status" value="1"/>
</dbReference>
<dbReference type="Proteomes" id="UP000249134">
    <property type="component" value="Chromosome 1"/>
</dbReference>
<dbReference type="InterPro" id="IPR025164">
    <property type="entry name" value="Toastrack_DUF4097"/>
</dbReference>
<keyword evidence="3" id="KW-1185">Reference proteome</keyword>
<dbReference type="PANTHER" id="PTHR34094">
    <property type="match status" value="1"/>
</dbReference>
<evidence type="ECO:0000259" key="1">
    <source>
        <dbReference type="Pfam" id="PF13349"/>
    </source>
</evidence>
<name>A0A2X4W1N2_LEDLE</name>
<dbReference type="RefSeq" id="WP_066145954.1">
    <property type="nucleotide sequence ID" value="NZ_CBCSGM010000002.1"/>
</dbReference>
<dbReference type="KEGG" id="blen:NCTC4824_00292"/>
<dbReference type="AlphaFoldDB" id="A0A2X4W1N2"/>
<feature type="domain" description="DUF4097" evidence="1">
    <location>
        <begin position="47"/>
        <end position="281"/>
    </location>
</feature>
<sequence length="283" mass="30840">MINVKNISIIALLLLLIGIVGSIITFKSLGKPEPVSEKRGIDDDQFTNINIVAGNAKVEILPTKDTKATAELSGKAKNYVFEANVEGNTLAVVLKEKHWKLVSFDFFSTALTLKVYVPEKQYDTIQIESNNGRFHAENLVAKEMNVKTDNGRIELENIESSTVKAEANNGRIELKSIKALSVAVEADNGKILLEDVDGKLSGKTNNGRISLVTNNLERQIDFATDNGSIKIQTEKEPKNVTFDIKVDNGKVDILGSSDGSSIFGNGEHLIKLKSNNGGIKVTK</sequence>
<organism evidence="2 3">
    <name type="scientific">Lederbergia lenta</name>
    <name type="common">Bacillus lentus</name>
    <dbReference type="NCBI Taxonomy" id="1467"/>
    <lineage>
        <taxon>Bacteria</taxon>
        <taxon>Bacillati</taxon>
        <taxon>Bacillota</taxon>
        <taxon>Bacilli</taxon>
        <taxon>Bacillales</taxon>
        <taxon>Bacillaceae</taxon>
        <taxon>Lederbergia</taxon>
    </lineage>
</organism>
<dbReference type="STRING" id="1348624.GCA_001591545_03797"/>
<evidence type="ECO:0000313" key="3">
    <source>
        <dbReference type="Proteomes" id="UP000249134"/>
    </source>
</evidence>